<evidence type="ECO:0000259" key="3">
    <source>
        <dbReference type="PROSITE" id="PS50883"/>
    </source>
</evidence>
<dbReference type="STRING" id="864069.MicloDRAFT_00032880"/>
<dbReference type="CDD" id="cd01949">
    <property type="entry name" value="GGDEF"/>
    <property type="match status" value="1"/>
</dbReference>
<dbReference type="SMART" id="SM00267">
    <property type="entry name" value="GGDEF"/>
    <property type="match status" value="1"/>
</dbReference>
<dbReference type="CDD" id="cd01948">
    <property type="entry name" value="EAL"/>
    <property type="match status" value="1"/>
</dbReference>
<organism evidence="5 6">
    <name type="scientific">Microvirga lotononidis</name>
    <dbReference type="NCBI Taxonomy" id="864069"/>
    <lineage>
        <taxon>Bacteria</taxon>
        <taxon>Pseudomonadati</taxon>
        <taxon>Pseudomonadota</taxon>
        <taxon>Alphaproteobacteria</taxon>
        <taxon>Hyphomicrobiales</taxon>
        <taxon>Methylobacteriaceae</taxon>
        <taxon>Microvirga</taxon>
    </lineage>
</organism>
<dbReference type="InterPro" id="IPR035965">
    <property type="entry name" value="PAS-like_dom_sf"/>
</dbReference>
<proteinExistence type="predicted"/>
<dbReference type="PROSITE" id="PS50887">
    <property type="entry name" value="GGDEF"/>
    <property type="match status" value="1"/>
</dbReference>
<dbReference type="Proteomes" id="UP000003947">
    <property type="component" value="Unassembled WGS sequence"/>
</dbReference>
<feature type="domain" description="PAC" evidence="2">
    <location>
        <begin position="201"/>
        <end position="253"/>
    </location>
</feature>
<gene>
    <name evidence="5" type="ORF">MicloDRAFT_00032880</name>
</gene>
<dbReference type="CDD" id="cd00130">
    <property type="entry name" value="PAS"/>
    <property type="match status" value="2"/>
</dbReference>
<dbReference type="PROSITE" id="PS50112">
    <property type="entry name" value="PAS"/>
    <property type="match status" value="1"/>
</dbReference>
<dbReference type="EMBL" id="JH660645">
    <property type="protein sequence ID" value="EIM26738.1"/>
    <property type="molecule type" value="Genomic_DNA"/>
</dbReference>
<dbReference type="HOGENOM" id="CLU_000445_70_20_5"/>
<dbReference type="SUPFAM" id="SSF55785">
    <property type="entry name" value="PYP-like sensor domain (PAS domain)"/>
    <property type="match status" value="4"/>
</dbReference>
<evidence type="ECO:0000259" key="2">
    <source>
        <dbReference type="PROSITE" id="PS50113"/>
    </source>
</evidence>
<dbReference type="InterPro" id="IPR000160">
    <property type="entry name" value="GGDEF_dom"/>
</dbReference>
<dbReference type="Pfam" id="PF08448">
    <property type="entry name" value="PAS_4"/>
    <property type="match status" value="1"/>
</dbReference>
<feature type="domain" description="GGDEF" evidence="4">
    <location>
        <begin position="532"/>
        <end position="665"/>
    </location>
</feature>
<dbReference type="Gene3D" id="3.30.450.20">
    <property type="entry name" value="PAS domain"/>
    <property type="match status" value="4"/>
</dbReference>
<dbReference type="NCBIfam" id="TIGR00229">
    <property type="entry name" value="sensory_box"/>
    <property type="match status" value="3"/>
</dbReference>
<evidence type="ECO:0000259" key="1">
    <source>
        <dbReference type="PROSITE" id="PS50112"/>
    </source>
</evidence>
<reference evidence="5 6" key="1">
    <citation type="submission" date="2012-02" db="EMBL/GenBank/DDBJ databases">
        <title>Improved High-Quality Draft sequence of Microvirga sp. WSM3557.</title>
        <authorList>
            <consortium name="US DOE Joint Genome Institute"/>
            <person name="Lucas S."/>
            <person name="Han J."/>
            <person name="Lapidus A."/>
            <person name="Cheng J.-F."/>
            <person name="Goodwin L."/>
            <person name="Pitluck S."/>
            <person name="Peters L."/>
            <person name="Zhang X."/>
            <person name="Detter J.C."/>
            <person name="Han C."/>
            <person name="Tapia R."/>
            <person name="Land M."/>
            <person name="Hauser L."/>
            <person name="Kyrpides N."/>
            <person name="Ivanova N."/>
            <person name="Pagani I."/>
            <person name="Brau L."/>
            <person name="Yates R."/>
            <person name="O'Hara G."/>
            <person name="Rui T."/>
            <person name="Howieson J."/>
            <person name="Reeve W."/>
            <person name="Woyke T."/>
        </authorList>
    </citation>
    <scope>NUCLEOTIDE SEQUENCE [LARGE SCALE GENOMIC DNA]</scope>
    <source>
        <strain evidence="5 6">WSM3557</strain>
    </source>
</reference>
<dbReference type="PROSITE" id="PS50113">
    <property type="entry name" value="PAC"/>
    <property type="match status" value="2"/>
</dbReference>
<evidence type="ECO:0000259" key="4">
    <source>
        <dbReference type="PROSITE" id="PS50887"/>
    </source>
</evidence>
<dbReference type="SMART" id="SM00091">
    <property type="entry name" value="PAS"/>
    <property type="match status" value="4"/>
</dbReference>
<dbReference type="InterPro" id="IPR000700">
    <property type="entry name" value="PAS-assoc_C"/>
</dbReference>
<dbReference type="PATRIC" id="fig|864069.3.peg.3577"/>
<dbReference type="InterPro" id="IPR043128">
    <property type="entry name" value="Rev_trsase/Diguanyl_cyclase"/>
</dbReference>
<dbReference type="InterPro" id="IPR035919">
    <property type="entry name" value="EAL_sf"/>
</dbReference>
<dbReference type="AlphaFoldDB" id="I4YRZ6"/>
<dbReference type="InterPro" id="IPR001610">
    <property type="entry name" value="PAC"/>
</dbReference>
<dbReference type="SMART" id="SM00086">
    <property type="entry name" value="PAC"/>
    <property type="match status" value="4"/>
</dbReference>
<dbReference type="SUPFAM" id="SSF141868">
    <property type="entry name" value="EAL domain-like"/>
    <property type="match status" value="1"/>
</dbReference>
<dbReference type="InterPro" id="IPR052155">
    <property type="entry name" value="Biofilm_reg_signaling"/>
</dbReference>
<name>I4YRZ6_9HYPH</name>
<dbReference type="RefSeq" id="WP_009762789.1">
    <property type="nucleotide sequence ID" value="NZ_CP141050.1"/>
</dbReference>
<dbReference type="eggNOG" id="COG5001">
    <property type="taxonomic scope" value="Bacteria"/>
</dbReference>
<dbReference type="NCBIfam" id="TIGR00254">
    <property type="entry name" value="GGDEF"/>
    <property type="match status" value="1"/>
</dbReference>
<feature type="domain" description="EAL" evidence="3">
    <location>
        <begin position="674"/>
        <end position="929"/>
    </location>
</feature>
<dbReference type="SMART" id="SM00052">
    <property type="entry name" value="EAL"/>
    <property type="match status" value="1"/>
</dbReference>
<dbReference type="PANTHER" id="PTHR44757">
    <property type="entry name" value="DIGUANYLATE CYCLASE DGCP"/>
    <property type="match status" value="1"/>
</dbReference>
<dbReference type="InterPro" id="IPR000014">
    <property type="entry name" value="PAS"/>
</dbReference>
<dbReference type="PROSITE" id="PS50883">
    <property type="entry name" value="EAL"/>
    <property type="match status" value="1"/>
</dbReference>
<dbReference type="InterPro" id="IPR013655">
    <property type="entry name" value="PAS_fold_3"/>
</dbReference>
<dbReference type="Gene3D" id="3.30.70.270">
    <property type="match status" value="1"/>
</dbReference>
<feature type="domain" description="PAS" evidence="1">
    <location>
        <begin position="254"/>
        <end position="318"/>
    </location>
</feature>
<dbReference type="Pfam" id="PF00563">
    <property type="entry name" value="EAL"/>
    <property type="match status" value="1"/>
</dbReference>
<dbReference type="SUPFAM" id="SSF55073">
    <property type="entry name" value="Nucleotide cyclase"/>
    <property type="match status" value="1"/>
</dbReference>
<accession>I4YRZ6</accession>
<dbReference type="InterPro" id="IPR029787">
    <property type="entry name" value="Nucleotide_cyclase"/>
</dbReference>
<feature type="domain" description="PAC" evidence="2">
    <location>
        <begin position="329"/>
        <end position="382"/>
    </location>
</feature>
<dbReference type="Pfam" id="PF08447">
    <property type="entry name" value="PAS_3"/>
    <property type="match status" value="2"/>
</dbReference>
<dbReference type="Pfam" id="PF00990">
    <property type="entry name" value="GGDEF"/>
    <property type="match status" value="1"/>
</dbReference>
<protein>
    <submittedName>
        <fullName evidence="5">PAS domain S-box/diguanylate cyclase (GGDEF) domain-containing protein</fullName>
    </submittedName>
</protein>
<dbReference type="Gene3D" id="2.10.70.100">
    <property type="match status" value="1"/>
</dbReference>
<dbReference type="InterPro" id="IPR013656">
    <property type="entry name" value="PAS_4"/>
</dbReference>
<evidence type="ECO:0000313" key="6">
    <source>
        <dbReference type="Proteomes" id="UP000003947"/>
    </source>
</evidence>
<dbReference type="Gene3D" id="3.20.20.450">
    <property type="entry name" value="EAL domain"/>
    <property type="match status" value="1"/>
</dbReference>
<dbReference type="InterPro" id="IPR001633">
    <property type="entry name" value="EAL_dom"/>
</dbReference>
<dbReference type="FunFam" id="3.30.450.20:FF:000099">
    <property type="entry name" value="Sensory box sensor histidine kinase"/>
    <property type="match status" value="1"/>
</dbReference>
<evidence type="ECO:0000313" key="5">
    <source>
        <dbReference type="EMBL" id="EIM26738.1"/>
    </source>
</evidence>
<dbReference type="PANTHER" id="PTHR44757:SF2">
    <property type="entry name" value="BIOFILM ARCHITECTURE MAINTENANCE PROTEIN MBAA"/>
    <property type="match status" value="1"/>
</dbReference>
<keyword evidence="6" id="KW-1185">Reference proteome</keyword>
<sequence length="934" mass="102985">MIAEDLLSSILESSIDWIEVLDPDARLLLMNRAGLRAMDITSPRVLVGQSWVHCWAQPGQEAARRAVQDALAGRAGRFQGSRATVNGTPRRWDVVLTLVRAFGGRPDRLLSIARDVTGQVDLAQELSRTGRRHRALAEASAAIIWRVTPDGCSLEGEGWDAFCGVAVEKGQRGWWLQLVHPADRERVSAAWHAALRDGEPYACEFRVRHVGGAYRWVADRGVPLRDEDGIIEEWVGTISDIHERKQAEEALRDSEERLRLALETTSTGIWDADLVTGGRQWTPETRRILGISAEAPVTRDSFLDCVHPDHRAEVESTFFVDWPAEGPGYSGTYRIIRADNGEERWVAATGRTLLDENERPVRKIGTLQDITPHKRAEEALKASEERLRLALHAGRMVAWERDLATEHVTRSPNALGLLGLGSGPFPDFLERVHPEDRPQAEALIRQADDEAPETVEFRYKLPGGGTLCLGARAERVGPNRLIGITFDITDRKIAEEQAWRSSNHDPLTGLPNRALFQQRLEQALGCAGHSGTNASLLLIDLDHFQAINDTLGHDAGDALLKETAARLSAMIRACDTVARFAGDQFMVLIVEPLTLEHAVRFAQCVTETLRQPFSYAGRRLTGRASIGIAAFPDHASRSTELMQDAEFALRHAKEQGRDRAVTYSPALRLASEQRVGLGRDVHAALARDEFIPHYQPKVCLATGSIVGFEALARWHHPTQGLLTPGYFGTAFADPELATAIGRQINAKVASDMRGWLDAGLPFGRVAVNLSPSAFNEPGLADELLMILEHTGVPARHFEVEVTETVFLGRSSDHASSILMQLHQQGVRIALDDFGTGYASLTHLKQFPVDHVKIDQSFVRELERDEGDEAIVSAIIGLCRKLSIEVTAEGVETPGQAQRLRGLGCHRAQGYLYAKPVACTQVPSLLTSWKAKEAI</sequence>